<proteinExistence type="predicted"/>
<dbReference type="AlphaFoldDB" id="A0A2V5KGC8"/>
<reference evidence="2 3" key="1">
    <citation type="submission" date="2018-05" db="EMBL/GenBank/DDBJ databases">
        <title>Paenibacillus flagellatus sp. nov., isolated from selenium mineral soil.</title>
        <authorList>
            <person name="Dai X."/>
        </authorList>
    </citation>
    <scope>NUCLEOTIDE SEQUENCE [LARGE SCALE GENOMIC DNA]</scope>
    <source>
        <strain evidence="2 3">DXL2</strain>
    </source>
</reference>
<feature type="transmembrane region" description="Helical" evidence="1">
    <location>
        <begin position="334"/>
        <end position="356"/>
    </location>
</feature>
<dbReference type="Proteomes" id="UP000247476">
    <property type="component" value="Unassembled WGS sequence"/>
</dbReference>
<evidence type="ECO:0000256" key="1">
    <source>
        <dbReference type="SAM" id="Phobius"/>
    </source>
</evidence>
<feature type="transmembrane region" description="Helical" evidence="1">
    <location>
        <begin position="253"/>
        <end position="273"/>
    </location>
</feature>
<sequence>MRLLTYELYKTFRPAVVLVSLAVLLTMSAFALGYPFSAESEKRAYDEWGGPLTEEKVRKAGDEAAELLRKRGRDDESVLSESELLRLSVYRHIALAQSLERDTADRLRELEVDTGKAAGLEKRMRERIGPPSIAYHTGPAQTVGFVEFGSYVVLGAMVLIGLAPMYTREYASGVDHYLLSSKKGRGAAVWAKLGASLLYTAIVVAVWEAFNVVWNVVRHGREGWDTPIQLLMQHSEVPYADSPYALTLLQYHFIQLAVHLAGAIGFSIFVVLVSSVCRSSLVSFVVSGAVFAVPIFLEHAPWFAAIKPFTYSSMLRVQFLFDGFKAVPLFGYPVLYPVFAVILIIVTTLLCVAALFRIMKQKEAAA</sequence>
<comment type="caution">
    <text evidence="2">The sequence shown here is derived from an EMBL/GenBank/DDBJ whole genome shotgun (WGS) entry which is preliminary data.</text>
</comment>
<gene>
    <name evidence="2" type="ORF">DLM86_02690</name>
</gene>
<dbReference type="EMBL" id="QJVJ01000001">
    <property type="protein sequence ID" value="PYI57363.1"/>
    <property type="molecule type" value="Genomic_DNA"/>
</dbReference>
<accession>A0A2V5KGC8</accession>
<evidence type="ECO:0000313" key="3">
    <source>
        <dbReference type="Proteomes" id="UP000247476"/>
    </source>
</evidence>
<name>A0A2V5KGC8_9BACL</name>
<evidence type="ECO:0000313" key="2">
    <source>
        <dbReference type="EMBL" id="PYI57363.1"/>
    </source>
</evidence>
<feature type="transmembrane region" description="Helical" evidence="1">
    <location>
        <begin position="280"/>
        <end position="297"/>
    </location>
</feature>
<keyword evidence="1" id="KW-1133">Transmembrane helix</keyword>
<keyword evidence="1" id="KW-0812">Transmembrane</keyword>
<organism evidence="2 3">
    <name type="scientific">Paenibacillus flagellatus</name>
    <dbReference type="NCBI Taxonomy" id="2211139"/>
    <lineage>
        <taxon>Bacteria</taxon>
        <taxon>Bacillati</taxon>
        <taxon>Bacillota</taxon>
        <taxon>Bacilli</taxon>
        <taxon>Bacillales</taxon>
        <taxon>Paenibacillaceae</taxon>
        <taxon>Paenibacillus</taxon>
    </lineage>
</organism>
<feature type="transmembrane region" description="Helical" evidence="1">
    <location>
        <begin position="187"/>
        <end position="207"/>
    </location>
</feature>
<protein>
    <submittedName>
        <fullName evidence="2">Uncharacterized protein</fullName>
    </submittedName>
</protein>
<feature type="transmembrane region" description="Helical" evidence="1">
    <location>
        <begin position="148"/>
        <end position="166"/>
    </location>
</feature>
<keyword evidence="1" id="KW-0472">Membrane</keyword>
<dbReference type="OrthoDB" id="2357145at2"/>
<keyword evidence="3" id="KW-1185">Reference proteome</keyword>
<dbReference type="RefSeq" id="WP_110838403.1">
    <property type="nucleotide sequence ID" value="NZ_QJVJ01000001.1"/>
</dbReference>